<dbReference type="Gene3D" id="3.30.750.24">
    <property type="entry name" value="STAS domain"/>
    <property type="match status" value="1"/>
</dbReference>
<accession>A0A919E972</accession>
<dbReference type="CDD" id="cd07042">
    <property type="entry name" value="STAS_SulP_like_sulfate_transporter"/>
    <property type="match status" value="1"/>
</dbReference>
<comment type="caution">
    <text evidence="7">The sequence shown here is derived from an EMBL/GenBank/DDBJ whole genome shotgun (WGS) entry which is preliminary data.</text>
</comment>
<comment type="subcellular location">
    <subcellularLocation>
        <location evidence="1">Membrane</location>
        <topology evidence="1">Multi-pass membrane protein</topology>
    </subcellularLocation>
</comment>
<dbReference type="PANTHER" id="PTHR43310">
    <property type="entry name" value="SULFATE TRANSPORTER YBAR-RELATED"/>
    <property type="match status" value="1"/>
</dbReference>
<reference evidence="7" key="2">
    <citation type="submission" date="2020-09" db="EMBL/GenBank/DDBJ databases">
        <authorList>
            <person name="Sun Q."/>
            <person name="Kim S."/>
        </authorList>
    </citation>
    <scope>NUCLEOTIDE SEQUENCE</scope>
    <source>
        <strain evidence="7">KCTC 42590</strain>
    </source>
</reference>
<keyword evidence="8" id="KW-1185">Reference proteome</keyword>
<evidence type="ECO:0000313" key="7">
    <source>
        <dbReference type="EMBL" id="GHF30533.1"/>
    </source>
</evidence>
<name>A0A919E972_9PROT</name>
<evidence type="ECO:0000256" key="3">
    <source>
        <dbReference type="ARBA" id="ARBA00022989"/>
    </source>
</evidence>
<keyword evidence="3 5" id="KW-1133">Transmembrane helix</keyword>
<organism evidence="7 8">
    <name type="scientific">Kordiimonas sediminis</name>
    <dbReference type="NCBI Taxonomy" id="1735581"/>
    <lineage>
        <taxon>Bacteria</taxon>
        <taxon>Pseudomonadati</taxon>
        <taxon>Pseudomonadota</taxon>
        <taxon>Alphaproteobacteria</taxon>
        <taxon>Kordiimonadales</taxon>
        <taxon>Kordiimonadaceae</taxon>
        <taxon>Kordiimonas</taxon>
    </lineage>
</organism>
<evidence type="ECO:0000259" key="6">
    <source>
        <dbReference type="PROSITE" id="PS50801"/>
    </source>
</evidence>
<feature type="transmembrane region" description="Helical" evidence="5">
    <location>
        <begin position="25"/>
        <end position="45"/>
    </location>
</feature>
<evidence type="ECO:0000256" key="2">
    <source>
        <dbReference type="ARBA" id="ARBA00022692"/>
    </source>
</evidence>
<evidence type="ECO:0000313" key="8">
    <source>
        <dbReference type="Proteomes" id="UP000630923"/>
    </source>
</evidence>
<dbReference type="PANTHER" id="PTHR43310:SF1">
    <property type="entry name" value="SULFATE TRANSPORTER YBAR-RELATED"/>
    <property type="match status" value="1"/>
</dbReference>
<feature type="transmembrane region" description="Helical" evidence="5">
    <location>
        <begin position="237"/>
        <end position="263"/>
    </location>
</feature>
<keyword evidence="2 5" id="KW-0812">Transmembrane</keyword>
<protein>
    <submittedName>
        <fullName evidence="7">Sodium-independent anion transporter</fullName>
    </submittedName>
</protein>
<feature type="transmembrane region" description="Helical" evidence="5">
    <location>
        <begin position="370"/>
        <end position="401"/>
    </location>
</feature>
<proteinExistence type="predicted"/>
<feature type="transmembrane region" description="Helical" evidence="5">
    <location>
        <begin position="336"/>
        <end position="358"/>
    </location>
</feature>
<dbReference type="GO" id="GO:0016020">
    <property type="term" value="C:membrane"/>
    <property type="evidence" value="ECO:0007669"/>
    <property type="project" value="UniProtKB-SubCell"/>
</dbReference>
<dbReference type="InterPro" id="IPR002645">
    <property type="entry name" value="STAS_dom"/>
</dbReference>
<evidence type="ECO:0000256" key="1">
    <source>
        <dbReference type="ARBA" id="ARBA00004141"/>
    </source>
</evidence>
<dbReference type="InterPro" id="IPR036513">
    <property type="entry name" value="STAS_dom_sf"/>
</dbReference>
<dbReference type="Pfam" id="PF01740">
    <property type="entry name" value="STAS"/>
    <property type="match status" value="1"/>
</dbReference>
<sequence length="523" mass="55861">MHTAPDLPITEPKTTGLVGRYRTELLSGLTVALALVPEAVAFAFVAQVHPLVGLYAAFIVGLITAAFGGRPGMISGATGALAVVMVSLVVTHGVQYLFATVVLMGILQILAGIFRLGKFIRMVPHPVMLGFVNGLAIVIFLAQLGQFKTANAAGELAWMTGTPLFLMLGLVVLTMAIIWAAPRLIKSVPAPLLGILIVSILVIGFNIDVPRVGDLASIKGSLPTFSIPSVPFTLETLWIILPYSVILAAIGLIESLLTLNLVAEMLESHGKTSKECLAQGASNVVTGFFGGMGGCAMIGQSMINVKSGGRTRVSGIAAALFLLVFILWGSPLIEQIPLAALVGVMFMVVIGTFAWSSLTILHKVPSHDAFVIILVTAVTVASDLAVAVVVGVIVSALVFAWRAAKRIDVETEINTEGTKIYRLSGPLFFGSIANFQEMFSPKDDPEDVVIDFINSRVWDHSGLQAIDTLAERYSRRNKKLHLRHLSADCKRLLDKAGSMVEQIEAEDPDYGIAVDYGDKFDKE</sequence>
<feature type="domain" description="STAS" evidence="6">
    <location>
        <begin position="416"/>
        <end position="497"/>
    </location>
</feature>
<dbReference type="Proteomes" id="UP000630923">
    <property type="component" value="Unassembled WGS sequence"/>
</dbReference>
<reference evidence="7" key="1">
    <citation type="journal article" date="2014" name="Int. J. Syst. Evol. Microbiol.">
        <title>Complete genome sequence of Corynebacterium casei LMG S-19264T (=DSM 44701T), isolated from a smear-ripened cheese.</title>
        <authorList>
            <consortium name="US DOE Joint Genome Institute (JGI-PGF)"/>
            <person name="Walter F."/>
            <person name="Albersmeier A."/>
            <person name="Kalinowski J."/>
            <person name="Ruckert C."/>
        </authorList>
    </citation>
    <scope>NUCLEOTIDE SEQUENCE</scope>
    <source>
        <strain evidence="7">KCTC 42590</strain>
    </source>
</reference>
<dbReference type="Pfam" id="PF00916">
    <property type="entry name" value="Sulfate_transp"/>
    <property type="match status" value="1"/>
</dbReference>
<dbReference type="SUPFAM" id="SSF52091">
    <property type="entry name" value="SpoIIaa-like"/>
    <property type="match status" value="1"/>
</dbReference>
<feature type="transmembrane region" description="Helical" evidence="5">
    <location>
        <begin position="309"/>
        <end position="329"/>
    </location>
</feature>
<dbReference type="AlphaFoldDB" id="A0A919E972"/>
<dbReference type="EMBL" id="BNCI01000002">
    <property type="protein sequence ID" value="GHF30533.1"/>
    <property type="molecule type" value="Genomic_DNA"/>
</dbReference>
<feature type="transmembrane region" description="Helical" evidence="5">
    <location>
        <begin position="126"/>
        <end position="144"/>
    </location>
</feature>
<dbReference type="PROSITE" id="PS50801">
    <property type="entry name" value="STAS"/>
    <property type="match status" value="1"/>
</dbReference>
<feature type="transmembrane region" description="Helical" evidence="5">
    <location>
        <begin position="96"/>
        <end position="114"/>
    </location>
</feature>
<feature type="transmembrane region" description="Helical" evidence="5">
    <location>
        <begin position="284"/>
        <end position="303"/>
    </location>
</feature>
<dbReference type="RefSeq" id="WP_191253905.1">
    <property type="nucleotide sequence ID" value="NZ_BNCI01000002.1"/>
</dbReference>
<dbReference type="InterPro" id="IPR052706">
    <property type="entry name" value="Membrane-Transporter-like"/>
</dbReference>
<dbReference type="InterPro" id="IPR011547">
    <property type="entry name" value="SLC26A/SulP_dom"/>
</dbReference>
<feature type="transmembrane region" description="Helical" evidence="5">
    <location>
        <begin position="51"/>
        <end position="68"/>
    </location>
</feature>
<evidence type="ECO:0000256" key="4">
    <source>
        <dbReference type="ARBA" id="ARBA00023136"/>
    </source>
</evidence>
<feature type="transmembrane region" description="Helical" evidence="5">
    <location>
        <begin position="188"/>
        <end position="207"/>
    </location>
</feature>
<feature type="transmembrane region" description="Helical" evidence="5">
    <location>
        <begin position="156"/>
        <end position="181"/>
    </location>
</feature>
<keyword evidence="4 5" id="KW-0472">Membrane</keyword>
<evidence type="ECO:0000256" key="5">
    <source>
        <dbReference type="SAM" id="Phobius"/>
    </source>
</evidence>
<gene>
    <name evidence="7" type="ORF">GCM10017044_27390</name>
</gene>